<dbReference type="EMBL" id="GFDL01010736">
    <property type="protein sequence ID" value="JAV24309.1"/>
    <property type="molecule type" value="Transcribed_RNA"/>
</dbReference>
<keyword evidence="1" id="KW-0175">Coiled coil</keyword>
<name>A0A1Q3F9W2_CULTA</name>
<feature type="compositionally biased region" description="Basic and acidic residues" evidence="2">
    <location>
        <begin position="182"/>
        <end position="204"/>
    </location>
</feature>
<dbReference type="PANTHER" id="PTHR46606:SF5">
    <property type="entry name" value="SHOOTIN-1"/>
    <property type="match status" value="1"/>
</dbReference>
<feature type="compositionally biased region" description="Polar residues" evidence="2">
    <location>
        <begin position="419"/>
        <end position="430"/>
    </location>
</feature>
<feature type="compositionally biased region" description="Pro residues" evidence="2">
    <location>
        <begin position="434"/>
        <end position="453"/>
    </location>
</feature>
<dbReference type="GO" id="GO:0005737">
    <property type="term" value="C:cytoplasm"/>
    <property type="evidence" value="ECO:0007669"/>
    <property type="project" value="TreeGrafter"/>
</dbReference>
<accession>A0A1Q3F9W2</accession>
<dbReference type="GO" id="GO:0031252">
    <property type="term" value="C:cell leading edge"/>
    <property type="evidence" value="ECO:0007669"/>
    <property type="project" value="TreeGrafter"/>
</dbReference>
<feature type="coiled-coil region" evidence="1">
    <location>
        <begin position="100"/>
        <end position="162"/>
    </location>
</feature>
<feature type="compositionally biased region" description="Low complexity" evidence="2">
    <location>
        <begin position="42"/>
        <end position="53"/>
    </location>
</feature>
<protein>
    <submittedName>
        <fullName evidence="3">Putative archaeal/vacuolar-type h+-atpase subunit i energy production and conversion</fullName>
    </submittedName>
</protein>
<evidence type="ECO:0000313" key="3">
    <source>
        <dbReference type="EMBL" id="JAV24309.1"/>
    </source>
</evidence>
<dbReference type="GO" id="GO:0048812">
    <property type="term" value="P:neuron projection morphogenesis"/>
    <property type="evidence" value="ECO:0007669"/>
    <property type="project" value="TreeGrafter"/>
</dbReference>
<dbReference type="PANTHER" id="PTHR46606">
    <property type="entry name" value="SHOOTIN-1"/>
    <property type="match status" value="1"/>
</dbReference>
<sequence>MDVSQGSPESTSPSRNTRSSIPIPKRKSSLHLYIANSFGNNSQSSPSPSSASSVHEDAHSASSSRSATAMGMHSSMYVPGRTAAAVSAHAQVDPVSSSDYLQLRENHNRLINKCEEVTRRNQNLESTNQLLKKSVTALQKDVAALRKERSEFVDKNRKLKKKLAEIVPSGTISSCSDDDEGTEKSLEDHTKDDSAADPVEASKKESELDSLLNEMEKLKSYLNNVELQLYEANEKISELQESKQQYEETSEKLRAENAELSKIARLMSANILESIDTSKRLETSYIQVRRERDNLARQNRDSVDSVGHRTDATEEIQKMRSEMELKRKTFEAQFIEYKQQMEQELLRQTDERVVTLQLEVDRLKQDLAEALDRAERAEEEARELRTLLRASQLHQNQQFYSQLDLDKLSLHDLGGGDNDSLTSGISNSASAAAAPPPPPPPLPPPPPPPPPPGTTMTGAGTLGLSEAISTQKLNHVGINPVNNKQQATGLDSVIADIKSGRVTLRRRKPNVLSELENAAGSGSGSTKTSNSSRQSNQQPNYSQLAAQNPALREMYEILERMKRRNRQSKVIVESEIVGGSGGAGSGDATDGRTVRTVITGIVDL</sequence>
<feature type="region of interest" description="Disordered" evidence="2">
    <location>
        <begin position="1"/>
        <end position="68"/>
    </location>
</feature>
<dbReference type="AlphaFoldDB" id="A0A1Q3F9W2"/>
<dbReference type="GO" id="GO:2001224">
    <property type="term" value="P:positive regulation of neuron migration"/>
    <property type="evidence" value="ECO:0007669"/>
    <property type="project" value="TreeGrafter"/>
</dbReference>
<dbReference type="GO" id="GO:0044295">
    <property type="term" value="C:axonal growth cone"/>
    <property type="evidence" value="ECO:0007669"/>
    <property type="project" value="TreeGrafter"/>
</dbReference>
<dbReference type="InterPro" id="IPR024849">
    <property type="entry name" value="Shootin-1"/>
</dbReference>
<feature type="compositionally biased region" description="Low complexity" evidence="2">
    <location>
        <begin position="524"/>
        <end position="543"/>
    </location>
</feature>
<organism evidence="3">
    <name type="scientific">Culex tarsalis</name>
    <name type="common">Encephalitis mosquito</name>
    <dbReference type="NCBI Taxonomy" id="7177"/>
    <lineage>
        <taxon>Eukaryota</taxon>
        <taxon>Metazoa</taxon>
        <taxon>Ecdysozoa</taxon>
        <taxon>Arthropoda</taxon>
        <taxon>Hexapoda</taxon>
        <taxon>Insecta</taxon>
        <taxon>Pterygota</taxon>
        <taxon>Neoptera</taxon>
        <taxon>Endopterygota</taxon>
        <taxon>Diptera</taxon>
        <taxon>Nematocera</taxon>
        <taxon>Culicoidea</taxon>
        <taxon>Culicidae</taxon>
        <taxon>Culicinae</taxon>
        <taxon>Culicini</taxon>
        <taxon>Culex</taxon>
        <taxon>Culex</taxon>
    </lineage>
</organism>
<feature type="region of interest" description="Disordered" evidence="2">
    <location>
        <begin position="416"/>
        <end position="460"/>
    </location>
</feature>
<evidence type="ECO:0000256" key="2">
    <source>
        <dbReference type="SAM" id="MobiDB-lite"/>
    </source>
</evidence>
<feature type="region of interest" description="Disordered" evidence="2">
    <location>
        <begin position="508"/>
        <end position="548"/>
    </location>
</feature>
<reference evidence="3" key="1">
    <citation type="submission" date="2017-01" db="EMBL/GenBank/DDBJ databases">
        <title>A deep insight into the sialotranscriptome of adult male and female Cluex tarsalis mosquitoes.</title>
        <authorList>
            <person name="Ribeiro J.M."/>
            <person name="Moreira F."/>
            <person name="Bernard K.A."/>
            <person name="Calvo E."/>
        </authorList>
    </citation>
    <scope>NUCLEOTIDE SEQUENCE</scope>
    <source>
        <strain evidence="3">Kern County</strain>
        <tissue evidence="3">Salivary glands</tissue>
    </source>
</reference>
<evidence type="ECO:0000256" key="1">
    <source>
        <dbReference type="SAM" id="Coils"/>
    </source>
</evidence>
<proteinExistence type="predicted"/>
<feature type="compositionally biased region" description="Polar residues" evidence="2">
    <location>
        <begin position="1"/>
        <end position="20"/>
    </location>
</feature>
<feature type="region of interest" description="Disordered" evidence="2">
    <location>
        <begin position="170"/>
        <end position="204"/>
    </location>
</feature>